<accession>A0A1R3XKN3</accession>
<dbReference type="STRING" id="1317125.SAMN05444128_2682"/>
<reference evidence="2" key="1">
    <citation type="submission" date="2017-01" db="EMBL/GenBank/DDBJ databases">
        <authorList>
            <person name="Varghese N."/>
            <person name="Submissions S."/>
        </authorList>
    </citation>
    <scope>NUCLEOTIDE SEQUENCE [LARGE SCALE GENOMIC DNA]</scope>
    <source>
        <strain evidence="2">LP100</strain>
    </source>
</reference>
<name>A0A1R3XKN3_9BACT</name>
<keyword evidence="2" id="KW-1185">Reference proteome</keyword>
<dbReference type="AlphaFoldDB" id="A0A1R3XKN3"/>
<evidence type="ECO:0000313" key="1">
    <source>
        <dbReference type="EMBL" id="SIT91858.1"/>
    </source>
</evidence>
<proteinExistence type="predicted"/>
<protein>
    <submittedName>
        <fullName evidence="1">Uncharacterized protein</fullName>
    </submittedName>
</protein>
<evidence type="ECO:0000313" key="2">
    <source>
        <dbReference type="Proteomes" id="UP000187181"/>
    </source>
</evidence>
<dbReference type="EMBL" id="FTPP01000002">
    <property type="protein sequence ID" value="SIT91858.1"/>
    <property type="molecule type" value="Genomic_DNA"/>
</dbReference>
<sequence length="166" mass="19059">MLRFLLTLFILPLCLSCKKESIEEPLMQYHFIEFVDASGKNLLESGRISTSEFRLISGDFTFTWDEMLAHKERDATSISETLPHNYEHAVILNEMLSNDHLLLEASQGNLGSYGPREKIFTLNGANHTFTYSLQEGFYQNGKKLASTTEVIDKGYIFLHRIVLEEF</sequence>
<gene>
    <name evidence="1" type="ORF">SAMN05444128_2682</name>
</gene>
<organism evidence="1 2">
    <name type="scientific">Pontibacter indicus</name>
    <dbReference type="NCBI Taxonomy" id="1317125"/>
    <lineage>
        <taxon>Bacteria</taxon>
        <taxon>Pseudomonadati</taxon>
        <taxon>Bacteroidota</taxon>
        <taxon>Cytophagia</taxon>
        <taxon>Cytophagales</taxon>
        <taxon>Hymenobacteraceae</taxon>
        <taxon>Pontibacter</taxon>
    </lineage>
</organism>
<dbReference type="Proteomes" id="UP000187181">
    <property type="component" value="Unassembled WGS sequence"/>
</dbReference>